<dbReference type="AlphaFoldDB" id="A0A1L9ULJ7"/>
<evidence type="ECO:0000313" key="2">
    <source>
        <dbReference type="EMBL" id="OJJ72522.1"/>
    </source>
</evidence>
<feature type="domain" description="CHAT" evidence="1">
    <location>
        <begin position="518"/>
        <end position="840"/>
    </location>
</feature>
<dbReference type="InterPro" id="IPR024983">
    <property type="entry name" value="CHAT_dom"/>
</dbReference>
<dbReference type="GeneID" id="93581984"/>
<dbReference type="OMA" id="LMGACQI"/>
<dbReference type="STRING" id="767769.A0A1L9ULJ7"/>
<evidence type="ECO:0000259" key="1">
    <source>
        <dbReference type="Pfam" id="PF12770"/>
    </source>
</evidence>
<sequence length="840" mass="93894">LSYLLRLRYEEAGNFDDIDRAVVLGKRAVDHSPKVIDTWLTYTAALGFRYLAQGRLDDLETAIQWSQKLRQQAKEHGDTDLEMHATNNLSRFFALRFERLGALDDITEGIQLAKEAVNAAGDAYTAAQRLNNLSILWARRYERTTVEADREEAIKCSQQSLEKAPDHPQHHQHLNSLGCWLSWRYDADRKKNTKDLDTAILRTQEAVDCVAPKSPEWRVYLGNLCKLFYWKYVRDKDDTTLNEAIRRGEQAIADLPLDRPLRVRILWNLGEALIERHQNAKMEDDFGRGIKLLTEIKDSDAFSPAYRLNVIMEAIRILEKRNDFAMAMSFAKKGVELLPKASIRSLRQTDQQEILRRYAGLASEAAALAIQTHHSPSDALILLEEGLGVIAAQQYNMRSDLTELQEKHPEEASRFRSLLSQLEQRSEVSALLDALIDCIRTYEGFEQFLQPPTHDDCCGISRLSGQTIVVVNVAFRCDALIVCNDSVSLKELSDLSSSSIVRLAKRWIRANENGRFEILETLWKTICSPILSQLGHTVPYNADEIDESIPWPNICWICTGPSIALPIHAAGYHNDKSGRSVLDRTISSYSVSIKAMLYAANNLNRETKVATPQPDTRKALLVAMPTTPGMNPLNNALPEIDAITRLLTQSQPSLSTDAFTTPNKQSILTELSNSQIFHFAGHGIVDAVDASQSSLVLADGHLTVSALQSLRLHLDPPQLAYLSACNTGVNPSSQLVDEGIHLMGACQIAGFQNVIGTLWKVSDAFSVNIAREVYKGVLEYGYSWQKSLHMAVRKGRSGQLASGIDAEKTVKTRDGSPSCETPRVNTAKDPLLWAAYFHMG</sequence>
<gene>
    <name evidence="2" type="ORF">ASPBRDRAFT_84245</name>
</gene>
<dbReference type="Pfam" id="PF12770">
    <property type="entry name" value="CHAT"/>
    <property type="match status" value="1"/>
</dbReference>
<dbReference type="EMBL" id="KV878683">
    <property type="protein sequence ID" value="OJJ72522.1"/>
    <property type="molecule type" value="Genomic_DNA"/>
</dbReference>
<name>A0A1L9ULJ7_ASPBC</name>
<dbReference type="InterPro" id="IPR011990">
    <property type="entry name" value="TPR-like_helical_dom_sf"/>
</dbReference>
<proteinExistence type="predicted"/>
<feature type="non-terminal residue" evidence="2">
    <location>
        <position position="1"/>
    </location>
</feature>
<dbReference type="SUPFAM" id="SSF48452">
    <property type="entry name" value="TPR-like"/>
    <property type="match status" value="1"/>
</dbReference>
<dbReference type="Gene3D" id="1.25.40.10">
    <property type="entry name" value="Tetratricopeptide repeat domain"/>
    <property type="match status" value="2"/>
</dbReference>
<dbReference type="Proteomes" id="UP000184499">
    <property type="component" value="Unassembled WGS sequence"/>
</dbReference>
<protein>
    <recommendedName>
        <fullName evidence="1">CHAT domain-containing protein</fullName>
    </recommendedName>
</protein>
<evidence type="ECO:0000313" key="3">
    <source>
        <dbReference type="Proteomes" id="UP000184499"/>
    </source>
</evidence>
<keyword evidence="3" id="KW-1185">Reference proteome</keyword>
<dbReference type="OrthoDB" id="9991317at2759"/>
<dbReference type="RefSeq" id="XP_067479770.1">
    <property type="nucleotide sequence ID" value="XM_067629497.1"/>
</dbReference>
<reference evidence="3" key="1">
    <citation type="journal article" date="2017" name="Genome Biol.">
        <title>Comparative genomics reveals high biological diversity and specific adaptations in the industrially and medically important fungal genus Aspergillus.</title>
        <authorList>
            <person name="de Vries R.P."/>
            <person name="Riley R."/>
            <person name="Wiebenga A."/>
            <person name="Aguilar-Osorio G."/>
            <person name="Amillis S."/>
            <person name="Uchima C.A."/>
            <person name="Anderluh G."/>
            <person name="Asadollahi M."/>
            <person name="Askin M."/>
            <person name="Barry K."/>
            <person name="Battaglia E."/>
            <person name="Bayram O."/>
            <person name="Benocci T."/>
            <person name="Braus-Stromeyer S.A."/>
            <person name="Caldana C."/>
            <person name="Canovas D."/>
            <person name="Cerqueira G.C."/>
            <person name="Chen F."/>
            <person name="Chen W."/>
            <person name="Choi C."/>
            <person name="Clum A."/>
            <person name="Dos Santos R.A."/>
            <person name="Damasio A.R."/>
            <person name="Diallinas G."/>
            <person name="Emri T."/>
            <person name="Fekete E."/>
            <person name="Flipphi M."/>
            <person name="Freyberg S."/>
            <person name="Gallo A."/>
            <person name="Gournas C."/>
            <person name="Habgood R."/>
            <person name="Hainaut M."/>
            <person name="Harispe M.L."/>
            <person name="Henrissat B."/>
            <person name="Hilden K.S."/>
            <person name="Hope R."/>
            <person name="Hossain A."/>
            <person name="Karabika E."/>
            <person name="Karaffa L."/>
            <person name="Karanyi Z."/>
            <person name="Krasevec N."/>
            <person name="Kuo A."/>
            <person name="Kusch H."/>
            <person name="LaButti K."/>
            <person name="Lagendijk E.L."/>
            <person name="Lapidus A."/>
            <person name="Levasseur A."/>
            <person name="Lindquist E."/>
            <person name="Lipzen A."/>
            <person name="Logrieco A.F."/>
            <person name="MacCabe A."/>
            <person name="Maekelae M.R."/>
            <person name="Malavazi I."/>
            <person name="Melin P."/>
            <person name="Meyer V."/>
            <person name="Mielnichuk N."/>
            <person name="Miskei M."/>
            <person name="Molnar A.P."/>
            <person name="Mule G."/>
            <person name="Ngan C.Y."/>
            <person name="Orejas M."/>
            <person name="Orosz E."/>
            <person name="Ouedraogo J.P."/>
            <person name="Overkamp K.M."/>
            <person name="Park H.-S."/>
            <person name="Perrone G."/>
            <person name="Piumi F."/>
            <person name="Punt P.J."/>
            <person name="Ram A.F."/>
            <person name="Ramon A."/>
            <person name="Rauscher S."/>
            <person name="Record E."/>
            <person name="Riano-Pachon D.M."/>
            <person name="Robert V."/>
            <person name="Roehrig J."/>
            <person name="Ruller R."/>
            <person name="Salamov A."/>
            <person name="Salih N.S."/>
            <person name="Samson R.A."/>
            <person name="Sandor E."/>
            <person name="Sanguinetti M."/>
            <person name="Schuetze T."/>
            <person name="Sepcic K."/>
            <person name="Shelest E."/>
            <person name="Sherlock G."/>
            <person name="Sophianopoulou V."/>
            <person name="Squina F.M."/>
            <person name="Sun H."/>
            <person name="Susca A."/>
            <person name="Todd R.B."/>
            <person name="Tsang A."/>
            <person name="Unkles S.E."/>
            <person name="van de Wiele N."/>
            <person name="van Rossen-Uffink D."/>
            <person name="Oliveira J.V."/>
            <person name="Vesth T.C."/>
            <person name="Visser J."/>
            <person name="Yu J.-H."/>
            <person name="Zhou M."/>
            <person name="Andersen M.R."/>
            <person name="Archer D.B."/>
            <person name="Baker S.E."/>
            <person name="Benoit I."/>
            <person name="Brakhage A.A."/>
            <person name="Braus G.H."/>
            <person name="Fischer R."/>
            <person name="Frisvad J.C."/>
            <person name="Goldman G.H."/>
            <person name="Houbraken J."/>
            <person name="Oakley B."/>
            <person name="Pocsi I."/>
            <person name="Scazzocchio C."/>
            <person name="Seiboth B."/>
            <person name="vanKuyk P.A."/>
            <person name="Wortman J."/>
            <person name="Dyer P.S."/>
            <person name="Grigoriev I.V."/>
        </authorList>
    </citation>
    <scope>NUCLEOTIDE SEQUENCE [LARGE SCALE GENOMIC DNA]</scope>
    <source>
        <strain evidence="3">CBS 101740 / IMI 381727 / IBT 21946</strain>
    </source>
</reference>
<feature type="non-terminal residue" evidence="2">
    <location>
        <position position="840"/>
    </location>
</feature>
<accession>A0A1L9ULJ7</accession>
<dbReference type="VEuPathDB" id="FungiDB:ASPBRDRAFT_84245"/>
<organism evidence="2 3">
    <name type="scientific">Aspergillus brasiliensis (strain CBS 101740 / IMI 381727 / IBT 21946)</name>
    <dbReference type="NCBI Taxonomy" id="767769"/>
    <lineage>
        <taxon>Eukaryota</taxon>
        <taxon>Fungi</taxon>
        <taxon>Dikarya</taxon>
        <taxon>Ascomycota</taxon>
        <taxon>Pezizomycotina</taxon>
        <taxon>Eurotiomycetes</taxon>
        <taxon>Eurotiomycetidae</taxon>
        <taxon>Eurotiales</taxon>
        <taxon>Aspergillaceae</taxon>
        <taxon>Aspergillus</taxon>
        <taxon>Aspergillus subgen. Circumdati</taxon>
    </lineage>
</organism>